<dbReference type="OMA" id="NADPMSE"/>
<dbReference type="EMBL" id="SDIL01000022">
    <property type="protein sequence ID" value="RXK40136.1"/>
    <property type="molecule type" value="Genomic_DNA"/>
</dbReference>
<name>A0A4Q1BQD3_TREME</name>
<dbReference type="Proteomes" id="UP000289152">
    <property type="component" value="Unassembled WGS sequence"/>
</dbReference>
<dbReference type="VEuPathDB" id="FungiDB:TREMEDRAFT_71372"/>
<feature type="region of interest" description="Disordered" evidence="1">
    <location>
        <begin position="185"/>
        <end position="209"/>
    </location>
</feature>
<organism evidence="2 3">
    <name type="scientific">Tremella mesenterica</name>
    <name type="common">Jelly fungus</name>
    <dbReference type="NCBI Taxonomy" id="5217"/>
    <lineage>
        <taxon>Eukaryota</taxon>
        <taxon>Fungi</taxon>
        <taxon>Dikarya</taxon>
        <taxon>Basidiomycota</taxon>
        <taxon>Agaricomycotina</taxon>
        <taxon>Tremellomycetes</taxon>
        <taxon>Tremellales</taxon>
        <taxon>Tremellaceae</taxon>
        <taxon>Tremella</taxon>
    </lineage>
</organism>
<comment type="caution">
    <text evidence="2">The sequence shown here is derived from an EMBL/GenBank/DDBJ whole genome shotgun (WGS) entry which is preliminary data.</text>
</comment>
<reference evidence="2 3" key="1">
    <citation type="submission" date="2016-06" db="EMBL/GenBank/DDBJ databases">
        <title>Evolution of pathogenesis and genome organization in the Tremellales.</title>
        <authorList>
            <person name="Cuomo C."/>
            <person name="Litvintseva A."/>
            <person name="Heitman J."/>
            <person name="Chen Y."/>
            <person name="Sun S."/>
            <person name="Springer D."/>
            <person name="Dromer F."/>
            <person name="Young S."/>
            <person name="Zeng Q."/>
            <person name="Chapman S."/>
            <person name="Gujja S."/>
            <person name="Saif S."/>
            <person name="Birren B."/>
        </authorList>
    </citation>
    <scope>NUCLEOTIDE SEQUENCE [LARGE SCALE GENOMIC DNA]</scope>
    <source>
        <strain evidence="2 3">ATCC 28783</strain>
    </source>
</reference>
<proteinExistence type="predicted"/>
<protein>
    <submittedName>
        <fullName evidence="2">Uncharacterized protein</fullName>
    </submittedName>
</protein>
<gene>
    <name evidence="2" type="ORF">M231_02593</name>
</gene>
<evidence type="ECO:0000313" key="3">
    <source>
        <dbReference type="Proteomes" id="UP000289152"/>
    </source>
</evidence>
<feature type="compositionally biased region" description="Polar residues" evidence="1">
    <location>
        <begin position="45"/>
        <end position="69"/>
    </location>
</feature>
<dbReference type="InParanoid" id="A0A4Q1BQD3"/>
<evidence type="ECO:0000256" key="1">
    <source>
        <dbReference type="SAM" id="MobiDB-lite"/>
    </source>
</evidence>
<feature type="region of interest" description="Disordered" evidence="1">
    <location>
        <begin position="1"/>
        <end position="159"/>
    </location>
</feature>
<feature type="compositionally biased region" description="Polar residues" evidence="1">
    <location>
        <begin position="1"/>
        <end position="20"/>
    </location>
</feature>
<sequence length="232" mass="25569">MTNPVYRKWSSSAPSGSSFNVKRKRNADPMSEDEDEPKQMRIRSPRSSNHHMSLSYTPEYMTDNSNSASDTDHDMGMDMDPPSSPHEVVVQHESDGYQFAESGTGGFGFGPGADEDEELMESSSPKKHQTLPNLTSHQNSHHFSHIPSQPTPWAAQPYSNNLRAPQARGLIQPTVSSPLKDNATDVERARPQHGPGCQSIPKLVLSQYPDPNTGEKTMWSLCESCGACELAQ</sequence>
<dbReference type="OrthoDB" id="2574468at2759"/>
<dbReference type="AlphaFoldDB" id="A0A4Q1BQD3"/>
<evidence type="ECO:0000313" key="2">
    <source>
        <dbReference type="EMBL" id="RXK40136.1"/>
    </source>
</evidence>
<accession>A0A4Q1BQD3</accession>
<keyword evidence="3" id="KW-1185">Reference proteome</keyword>